<sequence length="253" mass="27724">MTKPALTIAYSVLAEGFSHIVLPRARADTEILMVVQGTGGVAPQRDDVRVVRLTSTGVTASRNAAIREATGEVLVFGEEDVTWLPDGLAAVIATFKDNPRLAVLLGRANDETGALRKRYPAIREAATIWNSARVGTIELAVRPELIRPANVTFDEDFGAGTRNFLGDEYIFVADANRAKLKCDYFPITFSQHPKDSSGTRFGTDADARARSRVFDRVFGWFAPVVRAALWLRNPGRFGSLVRGVRFVIGAFPR</sequence>
<dbReference type="InterPro" id="IPR029044">
    <property type="entry name" value="Nucleotide-diphossugar_trans"/>
</dbReference>
<dbReference type="Gene3D" id="3.90.550.10">
    <property type="entry name" value="Spore Coat Polysaccharide Biosynthesis Protein SpsA, Chain A"/>
    <property type="match status" value="1"/>
</dbReference>
<dbReference type="AlphaFoldDB" id="A0A6J6J815"/>
<evidence type="ECO:0000259" key="1">
    <source>
        <dbReference type="Pfam" id="PF00535"/>
    </source>
</evidence>
<accession>A0A6J6J815</accession>
<organism evidence="2">
    <name type="scientific">freshwater metagenome</name>
    <dbReference type="NCBI Taxonomy" id="449393"/>
    <lineage>
        <taxon>unclassified sequences</taxon>
        <taxon>metagenomes</taxon>
        <taxon>ecological metagenomes</taxon>
    </lineage>
</organism>
<protein>
    <submittedName>
        <fullName evidence="2">Unannotated protein</fullName>
    </submittedName>
</protein>
<dbReference type="EMBL" id="CAEZVJ010000098">
    <property type="protein sequence ID" value="CAB4632705.1"/>
    <property type="molecule type" value="Genomic_DNA"/>
</dbReference>
<dbReference type="InterPro" id="IPR001173">
    <property type="entry name" value="Glyco_trans_2-like"/>
</dbReference>
<gene>
    <name evidence="2" type="ORF">UFOPK1961_00872</name>
</gene>
<name>A0A6J6J815_9ZZZZ</name>
<dbReference type="CDD" id="cd00761">
    <property type="entry name" value="Glyco_tranf_GTA_type"/>
    <property type="match status" value="1"/>
</dbReference>
<dbReference type="SUPFAM" id="SSF53448">
    <property type="entry name" value="Nucleotide-diphospho-sugar transferases"/>
    <property type="match status" value="1"/>
</dbReference>
<evidence type="ECO:0000313" key="2">
    <source>
        <dbReference type="EMBL" id="CAB4632705.1"/>
    </source>
</evidence>
<proteinExistence type="predicted"/>
<dbReference type="Pfam" id="PF00535">
    <property type="entry name" value="Glycos_transf_2"/>
    <property type="match status" value="1"/>
</dbReference>
<reference evidence="2" key="1">
    <citation type="submission" date="2020-05" db="EMBL/GenBank/DDBJ databases">
        <authorList>
            <person name="Chiriac C."/>
            <person name="Salcher M."/>
            <person name="Ghai R."/>
            <person name="Kavagutti S V."/>
        </authorList>
    </citation>
    <scope>NUCLEOTIDE SEQUENCE</scope>
</reference>
<feature type="domain" description="Glycosyltransferase 2-like" evidence="1">
    <location>
        <begin position="43"/>
        <end position="119"/>
    </location>
</feature>